<reference evidence="1 2" key="1">
    <citation type="submission" date="2015-04" db="EMBL/GenBank/DDBJ databases">
        <title>Draft genome sequence of bacteremic isolate Catabacter hongkongensis type strain HKU16T.</title>
        <authorList>
            <person name="Lau S.K."/>
            <person name="Teng J.L."/>
            <person name="Huang Y."/>
            <person name="Curreem S.O."/>
            <person name="Tsui S.K."/>
            <person name="Woo P.C."/>
        </authorList>
    </citation>
    <scope>NUCLEOTIDE SEQUENCE [LARGE SCALE GENOMIC DNA]</scope>
    <source>
        <strain evidence="1 2">HKU16</strain>
    </source>
</reference>
<dbReference type="AlphaFoldDB" id="A0A0M2NGV6"/>
<dbReference type="EMBL" id="LAYJ01000133">
    <property type="protein sequence ID" value="KKI49505.1"/>
    <property type="molecule type" value="Genomic_DNA"/>
</dbReference>
<protein>
    <submittedName>
        <fullName evidence="1">Uncharacterized protein</fullName>
    </submittedName>
</protein>
<dbReference type="Proteomes" id="UP000034076">
    <property type="component" value="Unassembled WGS sequence"/>
</dbReference>
<evidence type="ECO:0000313" key="2">
    <source>
        <dbReference type="Proteomes" id="UP000034076"/>
    </source>
</evidence>
<dbReference type="STRING" id="270498.CHK_3083"/>
<organism evidence="1 2">
    <name type="scientific">Christensenella hongkongensis</name>
    <dbReference type="NCBI Taxonomy" id="270498"/>
    <lineage>
        <taxon>Bacteria</taxon>
        <taxon>Bacillati</taxon>
        <taxon>Bacillota</taxon>
        <taxon>Clostridia</taxon>
        <taxon>Christensenellales</taxon>
        <taxon>Christensenellaceae</taxon>
        <taxon>Christensenella</taxon>
    </lineage>
</organism>
<sequence>MIVEKSLPKAFLLGQGFFGWPAGRIDSYGWTQFPSRIFEASGGEKSGY</sequence>
<name>A0A0M2NGV6_9FIRM</name>
<evidence type="ECO:0000313" key="1">
    <source>
        <dbReference type="EMBL" id="KKI49505.1"/>
    </source>
</evidence>
<keyword evidence="2" id="KW-1185">Reference proteome</keyword>
<proteinExistence type="predicted"/>
<accession>A0A0M2NGV6</accession>
<gene>
    <name evidence="1" type="ORF">CHK_3083</name>
</gene>
<comment type="caution">
    <text evidence="1">The sequence shown here is derived from an EMBL/GenBank/DDBJ whole genome shotgun (WGS) entry which is preliminary data.</text>
</comment>